<protein>
    <recommendedName>
        <fullName evidence="2">DUF8135 domain-containing protein</fullName>
    </recommendedName>
</protein>
<feature type="region of interest" description="Disordered" evidence="1">
    <location>
        <begin position="1"/>
        <end position="114"/>
    </location>
</feature>
<dbReference type="InterPro" id="IPR058448">
    <property type="entry name" value="DUF8135"/>
</dbReference>
<feature type="compositionally biased region" description="Basic and acidic residues" evidence="1">
    <location>
        <begin position="75"/>
        <end position="96"/>
    </location>
</feature>
<feature type="compositionally biased region" description="Polar residues" evidence="1">
    <location>
        <begin position="65"/>
        <end position="74"/>
    </location>
</feature>
<evidence type="ECO:0000259" key="2">
    <source>
        <dbReference type="Pfam" id="PF26456"/>
    </source>
</evidence>
<dbReference type="RefSeq" id="WP_086889198.1">
    <property type="nucleotide sequence ID" value="NZ_CP019893.1"/>
</dbReference>
<dbReference type="GeneID" id="32895329"/>
<dbReference type="AlphaFoldDB" id="A0A2Z2HUA3"/>
<dbReference type="Proteomes" id="UP000250088">
    <property type="component" value="Chromosome"/>
</dbReference>
<dbReference type="Pfam" id="PF26456">
    <property type="entry name" value="DUF8135"/>
    <property type="match status" value="1"/>
</dbReference>
<accession>A0A2Z2HUA3</accession>
<evidence type="ECO:0000313" key="3">
    <source>
        <dbReference type="EMBL" id="ARS90831.1"/>
    </source>
</evidence>
<feature type="domain" description="DUF8135" evidence="2">
    <location>
        <begin position="115"/>
        <end position="164"/>
    </location>
</feature>
<dbReference type="EMBL" id="CP019893">
    <property type="protein sequence ID" value="ARS90831.1"/>
    <property type="molecule type" value="Genomic_DNA"/>
</dbReference>
<dbReference type="OrthoDB" id="204982at2157"/>
<keyword evidence="4" id="KW-1185">Reference proteome</keyword>
<name>A0A2Z2HUA3_9EURY</name>
<proteinExistence type="predicted"/>
<gene>
    <name evidence="3" type="ORF">B1756_14605</name>
</gene>
<dbReference type="KEGG" id="naj:B1756_14605"/>
<sequence>MSDDQPASGPDDTDSASDAGGTLEADDETRASGIPDQTSEREVTYDPTEAPLADLAASVGERETASSTDAGTQTEADRLFDQHTVSELDSDRLWERLEEDTSTETPPLEDDRDEREIDAHRYCKQCEHFSAPPDVSCGLEGTEIIELTDLGTFRVVDCPVVLEDEALEREY</sequence>
<organism evidence="3 4">
    <name type="scientific">Natrarchaeobaculum aegyptiacum</name>
    <dbReference type="NCBI Taxonomy" id="745377"/>
    <lineage>
        <taxon>Archaea</taxon>
        <taxon>Methanobacteriati</taxon>
        <taxon>Methanobacteriota</taxon>
        <taxon>Stenosarchaea group</taxon>
        <taxon>Halobacteria</taxon>
        <taxon>Halobacteriales</taxon>
        <taxon>Natrialbaceae</taxon>
        <taxon>Natrarchaeobaculum</taxon>
    </lineage>
</organism>
<evidence type="ECO:0000313" key="4">
    <source>
        <dbReference type="Proteomes" id="UP000250088"/>
    </source>
</evidence>
<reference evidence="4" key="1">
    <citation type="submission" date="2017-02" db="EMBL/GenBank/DDBJ databases">
        <title>Natronthermophilus aegyptiacus gen. nov.,sp. nov., an aerobic, extremely halophilic alkalithermophilic archaeon isolated from the athalassohaline Wadi An Natrun, Egypt.</title>
        <authorList>
            <person name="Zhao B."/>
        </authorList>
    </citation>
    <scope>NUCLEOTIDE SEQUENCE [LARGE SCALE GENOMIC DNA]</scope>
    <source>
        <strain evidence="4">JW/NM-HA 15</strain>
    </source>
</reference>
<evidence type="ECO:0000256" key="1">
    <source>
        <dbReference type="SAM" id="MobiDB-lite"/>
    </source>
</evidence>
<feature type="compositionally biased region" description="Acidic residues" evidence="1">
    <location>
        <begin position="97"/>
        <end position="113"/>
    </location>
</feature>